<dbReference type="AlphaFoldDB" id="A0A2J6T2Y0"/>
<evidence type="ECO:0000256" key="1">
    <source>
        <dbReference type="ARBA" id="ARBA00004123"/>
    </source>
</evidence>
<keyword evidence="3 8" id="KW-0863">Zinc-finger</keyword>
<dbReference type="GO" id="GO:0006357">
    <property type="term" value="P:regulation of transcription by RNA polymerase II"/>
    <property type="evidence" value="ECO:0007669"/>
    <property type="project" value="TreeGrafter"/>
</dbReference>
<dbReference type="Gene3D" id="3.30.160.60">
    <property type="entry name" value="Classic Zinc Finger"/>
    <property type="match status" value="1"/>
</dbReference>
<evidence type="ECO:0000256" key="3">
    <source>
        <dbReference type="ARBA" id="ARBA00022771"/>
    </source>
</evidence>
<accession>A0A2J6T2Y0</accession>
<keyword evidence="12" id="KW-1185">Reference proteome</keyword>
<keyword evidence="6" id="KW-0804">Transcription</keyword>
<dbReference type="EMBL" id="KZ613847">
    <property type="protein sequence ID" value="PMD57385.1"/>
    <property type="molecule type" value="Genomic_DNA"/>
</dbReference>
<dbReference type="SMART" id="SM00355">
    <property type="entry name" value="ZnF_C2H2"/>
    <property type="match status" value="3"/>
</dbReference>
<dbReference type="InterPro" id="IPR013087">
    <property type="entry name" value="Znf_C2H2_type"/>
</dbReference>
<dbReference type="GO" id="GO:0005634">
    <property type="term" value="C:nucleus"/>
    <property type="evidence" value="ECO:0007669"/>
    <property type="project" value="UniProtKB-SubCell"/>
</dbReference>
<evidence type="ECO:0000256" key="6">
    <source>
        <dbReference type="ARBA" id="ARBA00023163"/>
    </source>
</evidence>
<dbReference type="GO" id="GO:0008270">
    <property type="term" value="F:zinc ion binding"/>
    <property type="evidence" value="ECO:0007669"/>
    <property type="project" value="UniProtKB-KW"/>
</dbReference>
<dbReference type="InterPro" id="IPR051061">
    <property type="entry name" value="Zinc_finger_trans_reg"/>
</dbReference>
<dbReference type="OrthoDB" id="654211at2759"/>
<feature type="region of interest" description="Disordered" evidence="9">
    <location>
        <begin position="1"/>
        <end position="46"/>
    </location>
</feature>
<keyword evidence="4" id="KW-0862">Zinc</keyword>
<protein>
    <recommendedName>
        <fullName evidence="10">C2H2-type domain-containing protein</fullName>
    </recommendedName>
</protein>
<evidence type="ECO:0000313" key="12">
    <source>
        <dbReference type="Proteomes" id="UP000235371"/>
    </source>
</evidence>
<dbReference type="PANTHER" id="PTHR46179">
    <property type="entry name" value="ZINC FINGER PROTEIN"/>
    <property type="match status" value="1"/>
</dbReference>
<evidence type="ECO:0000256" key="4">
    <source>
        <dbReference type="ARBA" id="ARBA00022833"/>
    </source>
</evidence>
<evidence type="ECO:0000256" key="2">
    <source>
        <dbReference type="ARBA" id="ARBA00022723"/>
    </source>
</evidence>
<name>A0A2J6T2Y0_9HELO</name>
<organism evidence="11 12">
    <name type="scientific">Hyaloscypha bicolor E</name>
    <dbReference type="NCBI Taxonomy" id="1095630"/>
    <lineage>
        <taxon>Eukaryota</taxon>
        <taxon>Fungi</taxon>
        <taxon>Dikarya</taxon>
        <taxon>Ascomycota</taxon>
        <taxon>Pezizomycotina</taxon>
        <taxon>Leotiomycetes</taxon>
        <taxon>Helotiales</taxon>
        <taxon>Hyaloscyphaceae</taxon>
        <taxon>Hyaloscypha</taxon>
        <taxon>Hyaloscypha bicolor</taxon>
    </lineage>
</organism>
<keyword evidence="7" id="KW-0539">Nucleus</keyword>
<feature type="domain" description="C2H2-type" evidence="10">
    <location>
        <begin position="53"/>
        <end position="82"/>
    </location>
</feature>
<evidence type="ECO:0000259" key="10">
    <source>
        <dbReference type="PROSITE" id="PS50157"/>
    </source>
</evidence>
<dbReference type="Proteomes" id="UP000235371">
    <property type="component" value="Unassembled WGS sequence"/>
</dbReference>
<keyword evidence="2" id="KW-0479">Metal-binding</keyword>
<proteinExistence type="predicted"/>
<dbReference type="PROSITE" id="PS00028">
    <property type="entry name" value="ZINC_FINGER_C2H2_1"/>
    <property type="match status" value="1"/>
</dbReference>
<dbReference type="RefSeq" id="XP_024734289.1">
    <property type="nucleotide sequence ID" value="XM_024874940.1"/>
</dbReference>
<feature type="region of interest" description="Disordered" evidence="9">
    <location>
        <begin position="169"/>
        <end position="190"/>
    </location>
</feature>
<evidence type="ECO:0000256" key="8">
    <source>
        <dbReference type="PROSITE-ProRule" id="PRU00042"/>
    </source>
</evidence>
<sequence>MEHPPTQSLDSIELSVMPRPVTSTLPRKRSRSSSSSSPESSQSHKRLIPSAVHRCKWALCLETFNQPSDLRAHVRTHAASQTKCRWSECLKVSDSTPNLMRHLDSHTKPHTCSDCEYRGATRRCLSRHKVRHGFTSGVSIYYCPARTCPYGQDGHKPPYGRRDHAVKHINTKHPGSTDGPVPGTYRLQTT</sequence>
<evidence type="ECO:0000313" key="11">
    <source>
        <dbReference type="EMBL" id="PMD57385.1"/>
    </source>
</evidence>
<dbReference type="PROSITE" id="PS50157">
    <property type="entry name" value="ZINC_FINGER_C2H2_2"/>
    <property type="match status" value="1"/>
</dbReference>
<feature type="compositionally biased region" description="Polar residues" evidence="9">
    <location>
        <begin position="1"/>
        <end position="10"/>
    </location>
</feature>
<evidence type="ECO:0000256" key="5">
    <source>
        <dbReference type="ARBA" id="ARBA00023015"/>
    </source>
</evidence>
<evidence type="ECO:0000256" key="9">
    <source>
        <dbReference type="SAM" id="MobiDB-lite"/>
    </source>
</evidence>
<dbReference type="STRING" id="1095630.A0A2J6T2Y0"/>
<gene>
    <name evidence="11" type="ORF">K444DRAFT_53096</name>
</gene>
<comment type="subcellular location">
    <subcellularLocation>
        <location evidence="1">Nucleus</location>
    </subcellularLocation>
</comment>
<dbReference type="SUPFAM" id="SSF57667">
    <property type="entry name" value="beta-beta-alpha zinc fingers"/>
    <property type="match status" value="1"/>
</dbReference>
<dbReference type="PANTHER" id="PTHR46179:SF13">
    <property type="entry name" value="C2H2-TYPE DOMAIN-CONTAINING PROTEIN"/>
    <property type="match status" value="1"/>
</dbReference>
<evidence type="ECO:0000256" key="7">
    <source>
        <dbReference type="ARBA" id="ARBA00023242"/>
    </source>
</evidence>
<dbReference type="GeneID" id="36583020"/>
<feature type="compositionally biased region" description="Low complexity" evidence="9">
    <location>
        <begin position="32"/>
        <end position="41"/>
    </location>
</feature>
<dbReference type="InterPro" id="IPR036236">
    <property type="entry name" value="Znf_C2H2_sf"/>
</dbReference>
<keyword evidence="5" id="KW-0805">Transcription regulation</keyword>
<dbReference type="InParanoid" id="A0A2J6T2Y0"/>
<reference evidence="11 12" key="1">
    <citation type="submission" date="2016-04" db="EMBL/GenBank/DDBJ databases">
        <title>A degradative enzymes factory behind the ericoid mycorrhizal symbiosis.</title>
        <authorList>
            <consortium name="DOE Joint Genome Institute"/>
            <person name="Martino E."/>
            <person name="Morin E."/>
            <person name="Grelet G."/>
            <person name="Kuo A."/>
            <person name="Kohler A."/>
            <person name="Daghino S."/>
            <person name="Barry K."/>
            <person name="Choi C."/>
            <person name="Cichocki N."/>
            <person name="Clum A."/>
            <person name="Copeland A."/>
            <person name="Hainaut M."/>
            <person name="Haridas S."/>
            <person name="Labutti K."/>
            <person name="Lindquist E."/>
            <person name="Lipzen A."/>
            <person name="Khouja H.-R."/>
            <person name="Murat C."/>
            <person name="Ohm R."/>
            <person name="Olson A."/>
            <person name="Spatafora J."/>
            <person name="Veneault-Fourrey C."/>
            <person name="Henrissat B."/>
            <person name="Grigoriev I."/>
            <person name="Martin F."/>
            <person name="Perotto S."/>
        </authorList>
    </citation>
    <scope>NUCLEOTIDE SEQUENCE [LARGE SCALE GENOMIC DNA]</scope>
    <source>
        <strain evidence="11 12">E</strain>
    </source>
</reference>